<evidence type="ECO:0000313" key="8">
    <source>
        <dbReference type="Proteomes" id="UP000054010"/>
    </source>
</evidence>
<protein>
    <submittedName>
        <fullName evidence="7">Extracellular solute-binding protein, family 5</fullName>
    </submittedName>
</protein>
<dbReference type="OrthoDB" id="239741at2"/>
<evidence type="ECO:0000256" key="5">
    <source>
        <dbReference type="SAM" id="SignalP"/>
    </source>
</evidence>
<comment type="caution">
    <text evidence="7">The sequence shown here is derived from an EMBL/GenBank/DDBJ whole genome shotgun (WGS) entry which is preliminary data.</text>
</comment>
<dbReference type="eggNOG" id="COG0747">
    <property type="taxonomic scope" value="Bacteria"/>
</dbReference>
<dbReference type="GO" id="GO:0043190">
    <property type="term" value="C:ATP-binding cassette (ABC) transporter complex"/>
    <property type="evidence" value="ECO:0007669"/>
    <property type="project" value="InterPro"/>
</dbReference>
<dbReference type="PROSITE" id="PS51257">
    <property type="entry name" value="PROKAR_LIPOPROTEIN"/>
    <property type="match status" value="1"/>
</dbReference>
<evidence type="ECO:0000256" key="3">
    <source>
        <dbReference type="ARBA" id="ARBA00022729"/>
    </source>
</evidence>
<proteinExistence type="inferred from homology"/>
<dbReference type="PIRSF" id="PIRSF002741">
    <property type="entry name" value="MppA"/>
    <property type="match status" value="1"/>
</dbReference>
<dbReference type="PANTHER" id="PTHR30290:SF9">
    <property type="entry name" value="OLIGOPEPTIDE-BINDING PROTEIN APPA"/>
    <property type="match status" value="1"/>
</dbReference>
<evidence type="ECO:0000313" key="7">
    <source>
        <dbReference type="EMBL" id="EFO80320.1"/>
    </source>
</evidence>
<feature type="chain" id="PRO_5003146971" evidence="5">
    <location>
        <begin position="22"/>
        <end position="571"/>
    </location>
</feature>
<dbReference type="Proteomes" id="UP000054010">
    <property type="component" value="Unassembled WGS sequence"/>
</dbReference>
<keyword evidence="3 5" id="KW-0732">Signal</keyword>
<dbReference type="InterPro" id="IPR039424">
    <property type="entry name" value="SBP_5"/>
</dbReference>
<comment type="similarity">
    <text evidence="1">Belongs to the bacterial solute-binding protein 5 family.</text>
</comment>
<evidence type="ECO:0000256" key="2">
    <source>
        <dbReference type="ARBA" id="ARBA00022448"/>
    </source>
</evidence>
<evidence type="ECO:0000256" key="1">
    <source>
        <dbReference type="ARBA" id="ARBA00005695"/>
    </source>
</evidence>
<keyword evidence="8" id="KW-1185">Reference proteome</keyword>
<dbReference type="EMBL" id="ADVR01000062">
    <property type="protein sequence ID" value="EFO80320.1"/>
    <property type="molecule type" value="Genomic_DNA"/>
</dbReference>
<accession>E1IES1</accession>
<dbReference type="AlphaFoldDB" id="E1IES1"/>
<dbReference type="GO" id="GO:1904680">
    <property type="term" value="F:peptide transmembrane transporter activity"/>
    <property type="evidence" value="ECO:0007669"/>
    <property type="project" value="TreeGrafter"/>
</dbReference>
<reference evidence="7 8" key="1">
    <citation type="journal article" date="2011" name="J. Bacteriol.">
        <title>Draft genome sequence of the anoxygenic filamentous phototrophic bacterium Oscillochloris trichoides subsp. DG-6.</title>
        <authorList>
            <person name="Kuznetsov B.B."/>
            <person name="Ivanovsky R.N."/>
            <person name="Keppen O.I."/>
            <person name="Sukhacheva M.V."/>
            <person name="Bumazhkin B.K."/>
            <person name="Patutina E.O."/>
            <person name="Beletsky A.V."/>
            <person name="Mardanov A.V."/>
            <person name="Baslerov R.V."/>
            <person name="Panteleeva A.N."/>
            <person name="Kolganova T.V."/>
            <person name="Ravin N.V."/>
            <person name="Skryabin K.G."/>
        </authorList>
    </citation>
    <scope>NUCLEOTIDE SEQUENCE [LARGE SCALE GENOMIC DNA]</scope>
    <source>
        <strain evidence="7 8">DG-6</strain>
    </source>
</reference>
<dbReference type="PANTHER" id="PTHR30290">
    <property type="entry name" value="PERIPLASMIC BINDING COMPONENT OF ABC TRANSPORTER"/>
    <property type="match status" value="1"/>
</dbReference>
<dbReference type="CDD" id="cd00995">
    <property type="entry name" value="PBP2_NikA_DppA_OppA_like"/>
    <property type="match status" value="1"/>
</dbReference>
<evidence type="ECO:0000256" key="4">
    <source>
        <dbReference type="SAM" id="MobiDB-lite"/>
    </source>
</evidence>
<gene>
    <name evidence="7" type="ORF">OSCT_1822</name>
</gene>
<feature type="compositionally biased region" description="Low complexity" evidence="4">
    <location>
        <begin position="41"/>
        <end position="73"/>
    </location>
</feature>
<name>E1IES1_9CHLR</name>
<sequence>MRTLRYLALLALVLIIAGCGAAPQTAATPIVQPTTAAEAPAATSAATTEATPEATAAATTEATTEPTTAATEPVMGGTVTRAITAEPTSLDPHAAPGSGQNIILPYIFDTLIFRDMDNTYKPYLAKSWEISEDGLTVTFTLRDDVTFHDGTPLNADAVVFTFNRFKDAKTSSGEGLAMMTGVEAVDAYTVRFTFSAPSAVFFSTLVTPYAGIVSPTAVEAEGDAFGQQPVGSGPFKIAEWQQGTAVVLERNPDYKWSPETISNPGAPYIDNVVFKVIPDAATQLAALQAGEVDLIFVNSPNHISKLTEDSTVQLIETQLNSMVYLGFNCAKAPFDDVKVRQALSHAINKDEILLAALNGMGQVAFAPMAPTLPGFDASLKDLELGYDPAKATELLTEAGFAPGPDGTMTKDDQALNLVLLTFARAPNEDVATLIQNQLKAIGVNVEIQQFDTATAAKAATEGQFHLILWRYDRNDADVLNVNLHSDRIGSSNRFGYSNPEVDALLDQAAQELDETKRAALYVEAQKLIMPDAPWQPLYIPVDVLAISKRVEGFHLASMGRILLNEAQVVAP</sequence>
<feature type="domain" description="Solute-binding protein family 5" evidence="6">
    <location>
        <begin position="120"/>
        <end position="477"/>
    </location>
</feature>
<dbReference type="InterPro" id="IPR000914">
    <property type="entry name" value="SBP_5_dom"/>
</dbReference>
<evidence type="ECO:0000259" key="6">
    <source>
        <dbReference type="Pfam" id="PF00496"/>
    </source>
</evidence>
<dbReference type="InterPro" id="IPR030678">
    <property type="entry name" value="Peptide/Ni-bd"/>
</dbReference>
<dbReference type="HOGENOM" id="CLU_017028_7_3_0"/>
<dbReference type="Gene3D" id="3.40.190.10">
    <property type="entry name" value="Periplasmic binding protein-like II"/>
    <property type="match status" value="1"/>
</dbReference>
<dbReference type="GO" id="GO:0015833">
    <property type="term" value="P:peptide transport"/>
    <property type="evidence" value="ECO:0007669"/>
    <property type="project" value="TreeGrafter"/>
</dbReference>
<feature type="region of interest" description="Disordered" evidence="4">
    <location>
        <begin position="41"/>
        <end position="76"/>
    </location>
</feature>
<dbReference type="Pfam" id="PF00496">
    <property type="entry name" value="SBP_bac_5"/>
    <property type="match status" value="1"/>
</dbReference>
<dbReference type="SUPFAM" id="SSF53850">
    <property type="entry name" value="Periplasmic binding protein-like II"/>
    <property type="match status" value="1"/>
</dbReference>
<keyword evidence="2" id="KW-0813">Transport</keyword>
<organism evidence="7 8">
    <name type="scientific">Oscillochloris trichoides DG-6</name>
    <dbReference type="NCBI Taxonomy" id="765420"/>
    <lineage>
        <taxon>Bacteria</taxon>
        <taxon>Bacillati</taxon>
        <taxon>Chloroflexota</taxon>
        <taxon>Chloroflexia</taxon>
        <taxon>Chloroflexales</taxon>
        <taxon>Chloroflexineae</taxon>
        <taxon>Oscillochloridaceae</taxon>
        <taxon>Oscillochloris</taxon>
    </lineage>
</organism>
<dbReference type="Gene3D" id="3.10.105.10">
    <property type="entry name" value="Dipeptide-binding Protein, Domain 3"/>
    <property type="match status" value="1"/>
</dbReference>
<feature type="signal peptide" evidence="5">
    <location>
        <begin position="1"/>
        <end position="21"/>
    </location>
</feature>
<dbReference type="GO" id="GO:0042597">
    <property type="term" value="C:periplasmic space"/>
    <property type="evidence" value="ECO:0007669"/>
    <property type="project" value="UniProtKB-ARBA"/>
</dbReference>
<dbReference type="STRING" id="765420.OSCT_1822"/>